<feature type="domain" description="UmuC" evidence="1">
    <location>
        <begin position="2"/>
        <end position="56"/>
    </location>
</feature>
<dbReference type="EMBL" id="UGSO01000001">
    <property type="protein sequence ID" value="SUB16994.1"/>
    <property type="molecule type" value="Genomic_DNA"/>
</dbReference>
<dbReference type="Gene3D" id="3.40.1170.60">
    <property type="match status" value="1"/>
</dbReference>
<dbReference type="GO" id="GO:0005829">
    <property type="term" value="C:cytosol"/>
    <property type="evidence" value="ECO:0007669"/>
    <property type="project" value="TreeGrafter"/>
</dbReference>
<dbReference type="GO" id="GO:0042276">
    <property type="term" value="P:error-prone translesion synthesis"/>
    <property type="evidence" value="ECO:0007669"/>
    <property type="project" value="TreeGrafter"/>
</dbReference>
<dbReference type="PANTHER" id="PTHR11076">
    <property type="entry name" value="DNA REPAIR POLYMERASE UMUC / TRANSFERASE FAMILY MEMBER"/>
    <property type="match status" value="1"/>
</dbReference>
<gene>
    <name evidence="2" type="primary">umuC_2</name>
    <name evidence="2" type="ORF">NCTC9381_02910</name>
</gene>
<organism evidence="2 3">
    <name type="scientific">Enterobacter agglomerans</name>
    <name type="common">Erwinia herbicola</name>
    <name type="synonym">Pantoea agglomerans</name>
    <dbReference type="NCBI Taxonomy" id="549"/>
    <lineage>
        <taxon>Bacteria</taxon>
        <taxon>Pseudomonadati</taxon>
        <taxon>Pseudomonadota</taxon>
        <taxon>Gammaproteobacteria</taxon>
        <taxon>Enterobacterales</taxon>
        <taxon>Erwiniaceae</taxon>
        <taxon>Pantoea</taxon>
        <taxon>Pantoea agglomerans group</taxon>
    </lineage>
</organism>
<dbReference type="PANTHER" id="PTHR11076:SF34">
    <property type="entry name" value="PROTEIN UMUC"/>
    <property type="match status" value="1"/>
</dbReference>
<accession>A0A379AGF3</accession>
<sequence length="56" mass="6064">MFALVDVNSFYASCETVFRPDLKGKPVVVLSNNDGCVIARSAEAKKVGIKMGRALF</sequence>
<name>A0A379AGF3_ENTAG</name>
<keyword evidence="3" id="KW-1185">Reference proteome</keyword>
<reference evidence="2 3" key="1">
    <citation type="submission" date="2018-06" db="EMBL/GenBank/DDBJ databases">
        <authorList>
            <consortium name="Pathogen Informatics"/>
            <person name="Doyle S."/>
        </authorList>
    </citation>
    <scope>NUCLEOTIDE SEQUENCE [LARGE SCALE GENOMIC DNA]</scope>
    <source>
        <strain evidence="2 3">NCTC9381</strain>
    </source>
</reference>
<dbReference type="Pfam" id="PF00817">
    <property type="entry name" value="IMS"/>
    <property type="match status" value="1"/>
</dbReference>
<dbReference type="InterPro" id="IPR001126">
    <property type="entry name" value="UmuC"/>
</dbReference>
<proteinExistence type="predicted"/>
<protein>
    <submittedName>
        <fullName evidence="2">DNA polymerase V subunit UmuC</fullName>
    </submittedName>
</protein>
<dbReference type="AlphaFoldDB" id="A0A379AGF3"/>
<evidence type="ECO:0000259" key="1">
    <source>
        <dbReference type="PROSITE" id="PS50173"/>
    </source>
</evidence>
<dbReference type="GO" id="GO:0003887">
    <property type="term" value="F:DNA-directed DNA polymerase activity"/>
    <property type="evidence" value="ECO:0007669"/>
    <property type="project" value="TreeGrafter"/>
</dbReference>
<dbReference type="InterPro" id="IPR050116">
    <property type="entry name" value="DNA_polymerase-Y"/>
</dbReference>
<dbReference type="Proteomes" id="UP000254640">
    <property type="component" value="Unassembled WGS sequence"/>
</dbReference>
<dbReference type="InterPro" id="IPR043502">
    <property type="entry name" value="DNA/RNA_pol_sf"/>
</dbReference>
<evidence type="ECO:0000313" key="2">
    <source>
        <dbReference type="EMBL" id="SUB16994.1"/>
    </source>
</evidence>
<dbReference type="PROSITE" id="PS50173">
    <property type="entry name" value="UMUC"/>
    <property type="match status" value="1"/>
</dbReference>
<dbReference type="GO" id="GO:0006281">
    <property type="term" value="P:DNA repair"/>
    <property type="evidence" value="ECO:0007669"/>
    <property type="project" value="InterPro"/>
</dbReference>
<evidence type="ECO:0000313" key="3">
    <source>
        <dbReference type="Proteomes" id="UP000254640"/>
    </source>
</evidence>
<dbReference type="GO" id="GO:0009432">
    <property type="term" value="P:SOS response"/>
    <property type="evidence" value="ECO:0007669"/>
    <property type="project" value="TreeGrafter"/>
</dbReference>
<dbReference type="SUPFAM" id="SSF56672">
    <property type="entry name" value="DNA/RNA polymerases"/>
    <property type="match status" value="1"/>
</dbReference>